<dbReference type="Proteomes" id="UP000592294">
    <property type="component" value="Unassembled WGS sequence"/>
</dbReference>
<feature type="domain" description="PPM-type phosphatase" evidence="1">
    <location>
        <begin position="17"/>
        <end position="207"/>
    </location>
</feature>
<dbReference type="AlphaFoldDB" id="A0A850RI77"/>
<dbReference type="SUPFAM" id="SSF81606">
    <property type="entry name" value="PP2C-like"/>
    <property type="match status" value="1"/>
</dbReference>
<sequence length="208" mass="21965">MALTSGLTACKPPAGIQERIGQALRAMPGETLCGDQIGWWMCPDRWRLALADGLGHGAEAHVASATAMRQIAGDDDEAPLAELFARCDRALLDTRGVALSVVDILPAESVIVQAAVGNIRTLLIQGSGTKRLGGARGIVGAGFDGLRPERLPIAPGDWLLLFSDGLPENADLAEALGDVWPSDALAERLLNDWACDHDDAGLLLYRHA</sequence>
<dbReference type="RefSeq" id="WP_176975526.1">
    <property type="nucleotide sequence ID" value="NZ_JABZEO010000003.1"/>
</dbReference>
<reference evidence="2 3" key="1">
    <citation type="submission" date="2020-06" db="EMBL/GenBank/DDBJ databases">
        <title>Whole-genome sequence of Allochromatium humboldtianum DSM 21881, type strain.</title>
        <authorList>
            <person name="Kyndt J.A."/>
            <person name="Meyer T.E."/>
        </authorList>
    </citation>
    <scope>NUCLEOTIDE SEQUENCE [LARGE SCALE GENOMIC DNA]</scope>
    <source>
        <strain evidence="2 3">DSM 21881</strain>
    </source>
</reference>
<comment type="caution">
    <text evidence="2">The sequence shown here is derived from an EMBL/GenBank/DDBJ whole genome shotgun (WGS) entry which is preliminary data.</text>
</comment>
<evidence type="ECO:0000259" key="1">
    <source>
        <dbReference type="SMART" id="SM00331"/>
    </source>
</evidence>
<dbReference type="PANTHER" id="PTHR35801">
    <property type="entry name" value="PHOSPHOSERINE PHOSPHATASE RSBX"/>
    <property type="match status" value="1"/>
</dbReference>
<dbReference type="InterPro" id="IPR001932">
    <property type="entry name" value="PPM-type_phosphatase-like_dom"/>
</dbReference>
<evidence type="ECO:0000313" key="2">
    <source>
        <dbReference type="EMBL" id="NVZ08753.1"/>
    </source>
</evidence>
<evidence type="ECO:0000313" key="3">
    <source>
        <dbReference type="Proteomes" id="UP000592294"/>
    </source>
</evidence>
<proteinExistence type="predicted"/>
<name>A0A850RI77_9GAMM</name>
<accession>A0A850RI77</accession>
<dbReference type="InterPro" id="IPR039248">
    <property type="entry name" value="Ptase_RsbX"/>
</dbReference>
<dbReference type="Gene3D" id="3.60.40.10">
    <property type="entry name" value="PPM-type phosphatase domain"/>
    <property type="match status" value="1"/>
</dbReference>
<organism evidence="2 3">
    <name type="scientific">Allochromatium humboldtianum</name>
    <dbReference type="NCBI Taxonomy" id="504901"/>
    <lineage>
        <taxon>Bacteria</taxon>
        <taxon>Pseudomonadati</taxon>
        <taxon>Pseudomonadota</taxon>
        <taxon>Gammaproteobacteria</taxon>
        <taxon>Chromatiales</taxon>
        <taxon>Chromatiaceae</taxon>
        <taxon>Allochromatium</taxon>
    </lineage>
</organism>
<dbReference type="PANTHER" id="PTHR35801:SF1">
    <property type="entry name" value="PHOSPHOSERINE PHOSPHATASE RSBX"/>
    <property type="match status" value="1"/>
</dbReference>
<protein>
    <submittedName>
        <fullName evidence="2">SpoIIE family protein phosphatase</fullName>
    </submittedName>
</protein>
<dbReference type="Pfam" id="PF07228">
    <property type="entry name" value="SpoIIE"/>
    <property type="match status" value="1"/>
</dbReference>
<dbReference type="InterPro" id="IPR036457">
    <property type="entry name" value="PPM-type-like_dom_sf"/>
</dbReference>
<gene>
    <name evidence="2" type="ORF">HW932_05715</name>
</gene>
<keyword evidence="3" id="KW-1185">Reference proteome</keyword>
<dbReference type="SMART" id="SM00331">
    <property type="entry name" value="PP2C_SIG"/>
    <property type="match status" value="1"/>
</dbReference>
<dbReference type="EMBL" id="JABZEO010000003">
    <property type="protein sequence ID" value="NVZ08753.1"/>
    <property type="molecule type" value="Genomic_DNA"/>
</dbReference>